<dbReference type="AlphaFoldDB" id="A0A1J5RFC0"/>
<keyword evidence="3 5" id="KW-1133">Transmembrane helix</keyword>
<dbReference type="Pfam" id="PF13664">
    <property type="entry name" value="DUF4149"/>
    <property type="match status" value="1"/>
</dbReference>
<evidence type="ECO:0000313" key="7">
    <source>
        <dbReference type="EMBL" id="OIQ90804.1"/>
    </source>
</evidence>
<comment type="subcellular location">
    <subcellularLocation>
        <location evidence="1">Membrane</location>
    </subcellularLocation>
</comment>
<dbReference type="EMBL" id="MLJW01000279">
    <property type="protein sequence ID" value="OIQ90804.1"/>
    <property type="molecule type" value="Genomic_DNA"/>
</dbReference>
<feature type="transmembrane region" description="Helical" evidence="5">
    <location>
        <begin position="78"/>
        <end position="103"/>
    </location>
</feature>
<keyword evidence="2 5" id="KW-0812">Transmembrane</keyword>
<evidence type="ECO:0000259" key="6">
    <source>
        <dbReference type="Pfam" id="PF13664"/>
    </source>
</evidence>
<proteinExistence type="predicted"/>
<sequence length="140" mass="14383">MNDWLMRLRFPLAALWFGGLVAVAAIGAPSAFAVVPEKMLAAALASRMFHLVALLGAGCAGALLLVERQRATSIARSGGLLLVAGALALDIIGEFGVVPRLLAAAASGAADAGRWHIAASAVYLAQTACVLAYVWKLSAR</sequence>
<feature type="transmembrane region" description="Helical" evidence="5">
    <location>
        <begin position="49"/>
        <end position="66"/>
    </location>
</feature>
<organism evidence="7">
    <name type="scientific">mine drainage metagenome</name>
    <dbReference type="NCBI Taxonomy" id="410659"/>
    <lineage>
        <taxon>unclassified sequences</taxon>
        <taxon>metagenomes</taxon>
        <taxon>ecological metagenomes</taxon>
    </lineage>
</organism>
<evidence type="ECO:0000256" key="3">
    <source>
        <dbReference type="ARBA" id="ARBA00022989"/>
    </source>
</evidence>
<protein>
    <recommendedName>
        <fullName evidence="6">TMEM205-like domain-containing protein</fullName>
    </recommendedName>
</protein>
<accession>A0A1J5RFC0</accession>
<evidence type="ECO:0000256" key="2">
    <source>
        <dbReference type="ARBA" id="ARBA00022692"/>
    </source>
</evidence>
<comment type="caution">
    <text evidence="7">The sequence shown here is derived from an EMBL/GenBank/DDBJ whole genome shotgun (WGS) entry which is preliminary data.</text>
</comment>
<gene>
    <name evidence="7" type="ORF">GALL_272690</name>
</gene>
<feature type="domain" description="TMEM205-like" evidence="6">
    <location>
        <begin position="12"/>
        <end position="107"/>
    </location>
</feature>
<evidence type="ECO:0000256" key="1">
    <source>
        <dbReference type="ARBA" id="ARBA00004370"/>
    </source>
</evidence>
<evidence type="ECO:0000256" key="4">
    <source>
        <dbReference type="ARBA" id="ARBA00023136"/>
    </source>
</evidence>
<keyword evidence="4 5" id="KW-0472">Membrane</keyword>
<reference evidence="7" key="1">
    <citation type="submission" date="2016-10" db="EMBL/GenBank/DDBJ databases">
        <title>Sequence of Gallionella enrichment culture.</title>
        <authorList>
            <person name="Poehlein A."/>
            <person name="Muehling M."/>
            <person name="Daniel R."/>
        </authorList>
    </citation>
    <scope>NUCLEOTIDE SEQUENCE</scope>
</reference>
<dbReference type="GO" id="GO:0016020">
    <property type="term" value="C:membrane"/>
    <property type="evidence" value="ECO:0007669"/>
    <property type="project" value="UniProtKB-SubCell"/>
</dbReference>
<feature type="transmembrane region" description="Helical" evidence="5">
    <location>
        <begin position="115"/>
        <end position="135"/>
    </location>
</feature>
<name>A0A1J5RFC0_9ZZZZ</name>
<dbReference type="InterPro" id="IPR025423">
    <property type="entry name" value="TMEM205-like"/>
</dbReference>
<evidence type="ECO:0000256" key="5">
    <source>
        <dbReference type="SAM" id="Phobius"/>
    </source>
</evidence>